<dbReference type="EMBL" id="ML120415">
    <property type="protein sequence ID" value="RPA96299.1"/>
    <property type="molecule type" value="Genomic_DNA"/>
</dbReference>
<keyword evidence="3" id="KW-1185">Reference proteome</keyword>
<reference evidence="2 3" key="1">
    <citation type="journal article" date="2018" name="Nat. Ecol. Evol.">
        <title>Pezizomycetes genomes reveal the molecular basis of ectomycorrhizal truffle lifestyle.</title>
        <authorList>
            <person name="Murat C."/>
            <person name="Payen T."/>
            <person name="Noel B."/>
            <person name="Kuo A."/>
            <person name="Morin E."/>
            <person name="Chen J."/>
            <person name="Kohler A."/>
            <person name="Krizsan K."/>
            <person name="Balestrini R."/>
            <person name="Da Silva C."/>
            <person name="Montanini B."/>
            <person name="Hainaut M."/>
            <person name="Levati E."/>
            <person name="Barry K.W."/>
            <person name="Belfiori B."/>
            <person name="Cichocki N."/>
            <person name="Clum A."/>
            <person name="Dockter R.B."/>
            <person name="Fauchery L."/>
            <person name="Guy J."/>
            <person name="Iotti M."/>
            <person name="Le Tacon F."/>
            <person name="Lindquist E.A."/>
            <person name="Lipzen A."/>
            <person name="Malagnac F."/>
            <person name="Mello A."/>
            <person name="Molinier V."/>
            <person name="Miyauchi S."/>
            <person name="Poulain J."/>
            <person name="Riccioni C."/>
            <person name="Rubini A."/>
            <person name="Sitrit Y."/>
            <person name="Splivallo R."/>
            <person name="Traeger S."/>
            <person name="Wang M."/>
            <person name="Zifcakova L."/>
            <person name="Wipf D."/>
            <person name="Zambonelli A."/>
            <person name="Paolocci F."/>
            <person name="Nowrousian M."/>
            <person name="Ottonello S."/>
            <person name="Baldrian P."/>
            <person name="Spatafora J.W."/>
            <person name="Henrissat B."/>
            <person name="Nagy L.G."/>
            <person name="Aury J.M."/>
            <person name="Wincker P."/>
            <person name="Grigoriev I.V."/>
            <person name="Bonfante P."/>
            <person name="Martin F.M."/>
        </authorList>
    </citation>
    <scope>NUCLEOTIDE SEQUENCE [LARGE SCALE GENOMIC DNA]</scope>
    <source>
        <strain evidence="2 3">120613-1</strain>
    </source>
</reference>
<dbReference type="OrthoDB" id="3242359at2759"/>
<organism evidence="2 3">
    <name type="scientific">Choiromyces venosus 120613-1</name>
    <dbReference type="NCBI Taxonomy" id="1336337"/>
    <lineage>
        <taxon>Eukaryota</taxon>
        <taxon>Fungi</taxon>
        <taxon>Dikarya</taxon>
        <taxon>Ascomycota</taxon>
        <taxon>Pezizomycotina</taxon>
        <taxon>Pezizomycetes</taxon>
        <taxon>Pezizales</taxon>
        <taxon>Tuberaceae</taxon>
        <taxon>Choiromyces</taxon>
    </lineage>
</organism>
<sequence>MEDNASSHDSDFTNRERERERIPKVDWPANSPGFNSIEHIWHLMKSRILCRRGEEKITTPTEIKTVLE</sequence>
<gene>
    <name evidence="2" type="ORF">L873DRAFT_1694625</name>
</gene>
<evidence type="ECO:0000256" key="1">
    <source>
        <dbReference type="SAM" id="MobiDB-lite"/>
    </source>
</evidence>
<dbReference type="InterPro" id="IPR036397">
    <property type="entry name" value="RNaseH_sf"/>
</dbReference>
<evidence type="ECO:0008006" key="4">
    <source>
        <dbReference type="Google" id="ProtNLM"/>
    </source>
</evidence>
<dbReference type="AlphaFoldDB" id="A0A3N4JDF2"/>
<proteinExistence type="predicted"/>
<feature type="region of interest" description="Disordered" evidence="1">
    <location>
        <begin position="1"/>
        <end position="29"/>
    </location>
</feature>
<evidence type="ECO:0000313" key="3">
    <source>
        <dbReference type="Proteomes" id="UP000276215"/>
    </source>
</evidence>
<dbReference type="Proteomes" id="UP000276215">
    <property type="component" value="Unassembled WGS sequence"/>
</dbReference>
<dbReference type="Gene3D" id="3.30.420.10">
    <property type="entry name" value="Ribonuclease H-like superfamily/Ribonuclease H"/>
    <property type="match status" value="1"/>
</dbReference>
<protein>
    <recommendedName>
        <fullName evidence="4">Tc1-like transposase DDE domain-containing protein</fullName>
    </recommendedName>
</protein>
<evidence type="ECO:0000313" key="2">
    <source>
        <dbReference type="EMBL" id="RPA96299.1"/>
    </source>
</evidence>
<dbReference type="GO" id="GO:0003676">
    <property type="term" value="F:nucleic acid binding"/>
    <property type="evidence" value="ECO:0007669"/>
    <property type="project" value="InterPro"/>
</dbReference>
<name>A0A3N4JDF2_9PEZI</name>
<accession>A0A3N4JDF2</accession>
<feature type="compositionally biased region" description="Basic and acidic residues" evidence="1">
    <location>
        <begin position="1"/>
        <end position="24"/>
    </location>
</feature>